<dbReference type="SMART" id="SM00615">
    <property type="entry name" value="EPH_lbd"/>
    <property type="match status" value="1"/>
</dbReference>
<dbReference type="InterPro" id="IPR009030">
    <property type="entry name" value="Growth_fac_rcpt_cys_sf"/>
</dbReference>
<evidence type="ECO:0000256" key="2">
    <source>
        <dbReference type="ARBA" id="ARBA00022741"/>
    </source>
</evidence>
<evidence type="ECO:0000256" key="4">
    <source>
        <dbReference type="ARBA" id="ARBA00023136"/>
    </source>
</evidence>
<dbReference type="Pfam" id="PF01404">
    <property type="entry name" value="Ephrin_lbd"/>
    <property type="match status" value="1"/>
</dbReference>
<evidence type="ECO:0000313" key="8">
    <source>
        <dbReference type="Proteomes" id="UP000762676"/>
    </source>
</evidence>
<dbReference type="SUPFAM" id="SSF57184">
    <property type="entry name" value="Growth factor receptor domain"/>
    <property type="match status" value="1"/>
</dbReference>
<keyword evidence="3" id="KW-0067">ATP-binding</keyword>
<dbReference type="AlphaFoldDB" id="A0AAV4G831"/>
<dbReference type="Pfam" id="PF25599">
    <property type="entry name" value="Ephrin_CRD"/>
    <property type="match status" value="1"/>
</dbReference>
<dbReference type="Gene3D" id="2.60.120.260">
    <property type="entry name" value="Galactose-binding domain-like"/>
    <property type="match status" value="1"/>
</dbReference>
<dbReference type="GO" id="GO:0005524">
    <property type="term" value="F:ATP binding"/>
    <property type="evidence" value="ECO:0007669"/>
    <property type="project" value="UniProtKB-KW"/>
</dbReference>
<comment type="subcellular location">
    <subcellularLocation>
        <location evidence="1">Membrane</location>
        <topology evidence="1">Single-pass membrane protein</topology>
    </subcellularLocation>
</comment>
<dbReference type="InterPro" id="IPR008979">
    <property type="entry name" value="Galactose-bd-like_sf"/>
</dbReference>
<dbReference type="GO" id="GO:0005886">
    <property type="term" value="C:plasma membrane"/>
    <property type="evidence" value="ECO:0007669"/>
    <property type="project" value="TreeGrafter"/>
</dbReference>
<gene>
    <name evidence="7" type="ORF">ElyMa_000597400</name>
</gene>
<evidence type="ECO:0000256" key="3">
    <source>
        <dbReference type="ARBA" id="ARBA00022840"/>
    </source>
</evidence>
<dbReference type="PANTHER" id="PTHR46877">
    <property type="entry name" value="EPH RECEPTOR A5"/>
    <property type="match status" value="1"/>
</dbReference>
<keyword evidence="2" id="KW-0547">Nucleotide-binding</keyword>
<evidence type="ECO:0000256" key="5">
    <source>
        <dbReference type="ARBA" id="ARBA00023170"/>
    </source>
</evidence>
<keyword evidence="4" id="KW-0472">Membrane</keyword>
<name>A0AAV4G831_9GAST</name>
<evidence type="ECO:0000313" key="7">
    <source>
        <dbReference type="EMBL" id="GFR81123.1"/>
    </source>
</evidence>
<dbReference type="InterPro" id="IPR050449">
    <property type="entry name" value="Ephrin_rcpt_TKs"/>
</dbReference>
<dbReference type="EMBL" id="BMAT01001167">
    <property type="protein sequence ID" value="GFR81123.1"/>
    <property type="molecule type" value="Genomic_DNA"/>
</dbReference>
<dbReference type="GO" id="GO:0030425">
    <property type="term" value="C:dendrite"/>
    <property type="evidence" value="ECO:0007669"/>
    <property type="project" value="TreeGrafter"/>
</dbReference>
<dbReference type="Gene3D" id="2.60.40.1770">
    <property type="entry name" value="ephrin a2 ectodomain"/>
    <property type="match status" value="1"/>
</dbReference>
<proteinExistence type="predicted"/>
<keyword evidence="8" id="KW-1185">Reference proteome</keyword>
<dbReference type="PANTHER" id="PTHR46877:SF14">
    <property type="entry name" value="RECEPTOR PROTEIN-TYROSINE KINASE"/>
    <property type="match status" value="1"/>
</dbReference>
<dbReference type="GO" id="GO:0007411">
    <property type="term" value="P:axon guidance"/>
    <property type="evidence" value="ECO:0007669"/>
    <property type="project" value="TreeGrafter"/>
</dbReference>
<feature type="domain" description="Eph LBD" evidence="6">
    <location>
        <begin position="1"/>
        <end position="109"/>
    </location>
</feature>
<dbReference type="PROSITE" id="PS51550">
    <property type="entry name" value="EPH_LBD"/>
    <property type="match status" value="1"/>
</dbReference>
<comment type="caution">
    <text evidence="7">The sequence shown here is derived from an EMBL/GenBank/DDBJ whole genome shotgun (WGS) entry which is preliminary data.</text>
</comment>
<dbReference type="GO" id="GO:0005005">
    <property type="term" value="F:transmembrane-ephrin receptor activity"/>
    <property type="evidence" value="ECO:0007669"/>
    <property type="project" value="TreeGrafter"/>
</dbReference>
<dbReference type="InterPro" id="IPR001090">
    <property type="entry name" value="Ephrin_rcpt_lig-bd_dom"/>
</dbReference>
<organism evidence="7 8">
    <name type="scientific">Elysia marginata</name>
    <dbReference type="NCBI Taxonomy" id="1093978"/>
    <lineage>
        <taxon>Eukaryota</taxon>
        <taxon>Metazoa</taxon>
        <taxon>Spiralia</taxon>
        <taxon>Lophotrochozoa</taxon>
        <taxon>Mollusca</taxon>
        <taxon>Gastropoda</taxon>
        <taxon>Heterobranchia</taxon>
        <taxon>Euthyneura</taxon>
        <taxon>Panpulmonata</taxon>
        <taxon>Sacoglossa</taxon>
        <taxon>Placobranchoidea</taxon>
        <taxon>Plakobranchidae</taxon>
        <taxon>Elysia</taxon>
    </lineage>
</organism>
<dbReference type="SUPFAM" id="SSF49785">
    <property type="entry name" value="Galactose-binding domain-like"/>
    <property type="match status" value="1"/>
</dbReference>
<evidence type="ECO:0000256" key="1">
    <source>
        <dbReference type="ARBA" id="ARBA00004167"/>
    </source>
</evidence>
<dbReference type="Proteomes" id="UP000762676">
    <property type="component" value="Unassembled WGS sequence"/>
</dbReference>
<evidence type="ECO:0000259" key="6">
    <source>
        <dbReference type="PROSITE" id="PS51550"/>
    </source>
</evidence>
<dbReference type="Gene3D" id="2.10.50.10">
    <property type="entry name" value="Tumor Necrosis Factor Receptor, subunit A, domain 2"/>
    <property type="match status" value="1"/>
</dbReference>
<keyword evidence="5 7" id="KW-0675">Receptor</keyword>
<reference evidence="7 8" key="1">
    <citation type="journal article" date="2021" name="Elife">
        <title>Chloroplast acquisition without the gene transfer in kleptoplastic sea slugs, Plakobranchus ocellatus.</title>
        <authorList>
            <person name="Maeda T."/>
            <person name="Takahashi S."/>
            <person name="Yoshida T."/>
            <person name="Shimamura S."/>
            <person name="Takaki Y."/>
            <person name="Nagai Y."/>
            <person name="Toyoda A."/>
            <person name="Suzuki Y."/>
            <person name="Arimoto A."/>
            <person name="Ishii H."/>
            <person name="Satoh N."/>
            <person name="Nishiyama T."/>
            <person name="Hasebe M."/>
            <person name="Maruyama T."/>
            <person name="Minagawa J."/>
            <person name="Obokata J."/>
            <person name="Shigenobu S."/>
        </authorList>
    </citation>
    <scope>NUCLEOTIDE SEQUENCE [LARGE SCALE GENOMIC DNA]</scope>
</reference>
<sequence>MRQCSRMVDAANLVQCKETFNLYYFPAEGDFANERLPSWDEMTYTKVDTIAAESTFQGKDDVMFNTETQHIALAENGPRGVYFAIQDQGACLTIARVVIYYVTCPNITVNYAFFEETPTAARTTSIVEPSGRCVDHAVEKSKLSYVCQNDGQWYKSPRGECVCQPGYQGNSEETECIEGYRALPSAQQEFPDRSDGADRSACPAGQYKWSEGQGPCRSCPDFSHSTKAAAECTCDQGYLRSPRDDKSEPCTSEYTSHPFTQLDHNNTEILLRMI</sequence>
<protein>
    <submittedName>
        <fullName evidence="7">Ephrin type-B receptor 3-like</fullName>
    </submittedName>
</protein>
<accession>A0AAV4G831</accession>